<feature type="compositionally biased region" description="Basic and acidic residues" evidence="1">
    <location>
        <begin position="99"/>
        <end position="112"/>
    </location>
</feature>
<keyword evidence="3" id="KW-1185">Reference proteome</keyword>
<dbReference type="OrthoDB" id="6774094at2759"/>
<name>A0A9P0PV88_ACAOB</name>
<protein>
    <submittedName>
        <fullName evidence="2">Uncharacterized protein</fullName>
    </submittedName>
</protein>
<proteinExistence type="predicted"/>
<sequence>MEYERQKPANNTEIPERKKPKTNKRTLDKIAREIDKQARVTGPDCRCARSKWFEKITEDKRNTTLTKFNMLESKDAQDSHLAGLISFGPPRQRRRCRRHQDVPQDNENHEVEDAVDEPLLQKHQHLQYIQIRDRPDINKTT</sequence>
<dbReference type="Proteomes" id="UP001152888">
    <property type="component" value="Unassembled WGS sequence"/>
</dbReference>
<evidence type="ECO:0000313" key="3">
    <source>
        <dbReference type="Proteomes" id="UP001152888"/>
    </source>
</evidence>
<evidence type="ECO:0000313" key="2">
    <source>
        <dbReference type="EMBL" id="CAH2000213.1"/>
    </source>
</evidence>
<feature type="region of interest" description="Disordered" evidence="1">
    <location>
        <begin position="86"/>
        <end position="112"/>
    </location>
</feature>
<organism evidence="2 3">
    <name type="scientific">Acanthoscelides obtectus</name>
    <name type="common">Bean weevil</name>
    <name type="synonym">Bruchus obtectus</name>
    <dbReference type="NCBI Taxonomy" id="200917"/>
    <lineage>
        <taxon>Eukaryota</taxon>
        <taxon>Metazoa</taxon>
        <taxon>Ecdysozoa</taxon>
        <taxon>Arthropoda</taxon>
        <taxon>Hexapoda</taxon>
        <taxon>Insecta</taxon>
        <taxon>Pterygota</taxon>
        <taxon>Neoptera</taxon>
        <taxon>Endopterygota</taxon>
        <taxon>Coleoptera</taxon>
        <taxon>Polyphaga</taxon>
        <taxon>Cucujiformia</taxon>
        <taxon>Chrysomeloidea</taxon>
        <taxon>Chrysomelidae</taxon>
        <taxon>Bruchinae</taxon>
        <taxon>Bruchini</taxon>
        <taxon>Acanthoscelides</taxon>
    </lineage>
</organism>
<comment type="caution">
    <text evidence="2">The sequence shown here is derived from an EMBL/GenBank/DDBJ whole genome shotgun (WGS) entry which is preliminary data.</text>
</comment>
<dbReference type="EMBL" id="CAKOFQ010007396">
    <property type="protein sequence ID" value="CAH2000213.1"/>
    <property type="molecule type" value="Genomic_DNA"/>
</dbReference>
<reference evidence="2" key="1">
    <citation type="submission" date="2022-03" db="EMBL/GenBank/DDBJ databases">
        <authorList>
            <person name="Sayadi A."/>
        </authorList>
    </citation>
    <scope>NUCLEOTIDE SEQUENCE</scope>
</reference>
<dbReference type="AlphaFoldDB" id="A0A9P0PV88"/>
<feature type="region of interest" description="Disordered" evidence="1">
    <location>
        <begin position="1"/>
        <end position="26"/>
    </location>
</feature>
<evidence type="ECO:0000256" key="1">
    <source>
        <dbReference type="SAM" id="MobiDB-lite"/>
    </source>
</evidence>
<accession>A0A9P0PV88</accession>
<gene>
    <name evidence="2" type="ORF">ACAOBT_LOCUS25415</name>
</gene>